<organism evidence="7 8">
    <name type="scientific">Paragonimus westermani</name>
    <dbReference type="NCBI Taxonomy" id="34504"/>
    <lineage>
        <taxon>Eukaryota</taxon>
        <taxon>Metazoa</taxon>
        <taxon>Spiralia</taxon>
        <taxon>Lophotrochozoa</taxon>
        <taxon>Platyhelminthes</taxon>
        <taxon>Trematoda</taxon>
        <taxon>Digenea</taxon>
        <taxon>Plagiorchiida</taxon>
        <taxon>Troglotremata</taxon>
        <taxon>Troglotrematidae</taxon>
        <taxon>Paragonimus</taxon>
    </lineage>
</organism>
<keyword evidence="2" id="KW-0808">Transferase</keyword>
<evidence type="ECO:0000256" key="5">
    <source>
        <dbReference type="ARBA" id="ARBA00022840"/>
    </source>
</evidence>
<comment type="caution">
    <text evidence="7">The sequence shown here is derived from an EMBL/GenBank/DDBJ whole genome shotgun (WGS) entry which is preliminary data.</text>
</comment>
<keyword evidence="8" id="KW-1185">Reference proteome</keyword>
<dbReference type="InterPro" id="IPR008271">
    <property type="entry name" value="Ser/Thr_kinase_AS"/>
</dbReference>
<keyword evidence="3" id="KW-0547">Nucleotide-binding</keyword>
<protein>
    <recommendedName>
        <fullName evidence="6">Protein kinase domain-containing protein</fullName>
    </recommendedName>
</protein>
<evidence type="ECO:0000256" key="4">
    <source>
        <dbReference type="ARBA" id="ARBA00022777"/>
    </source>
</evidence>
<evidence type="ECO:0000256" key="1">
    <source>
        <dbReference type="ARBA" id="ARBA00022527"/>
    </source>
</evidence>
<evidence type="ECO:0000256" key="3">
    <source>
        <dbReference type="ARBA" id="ARBA00022741"/>
    </source>
</evidence>
<evidence type="ECO:0000313" key="8">
    <source>
        <dbReference type="Proteomes" id="UP000324629"/>
    </source>
</evidence>
<evidence type="ECO:0000313" key="7">
    <source>
        <dbReference type="EMBL" id="KAA3675735.1"/>
    </source>
</evidence>
<evidence type="ECO:0000259" key="6">
    <source>
        <dbReference type="PROSITE" id="PS50011"/>
    </source>
</evidence>
<sequence>MLLNRTTSQISNLDRLQRGHSSVLPTDLSASLFYSRCSSASFQFIDEECDGSPPVEQSSLILERRIPRALSSKKTEADVAASVHFGELRSNATDGETSNDQSQISARHTRPVYRESFFTRYYTPGRFQTRTHEETNLTSLGSLTYVRFPPPCNLITLGRTIGTGKYGLIVEARRCSNQISPCDSRTTSFSEWDMVAKCMSHELSCKIELNAYRHMKQMILSGDAFGGNCDFLTNSEHKTSENVSKLQGTFHPFIARLLAYARLHVSPVASARQEESVSDKLCPIGCANWLSQMALNDKPNVSPVYHFLLFHRAVGGDLANLSFHQLHQPMLLCDAVFYVAEITEALLWLHGIGIVHQDLKPDNVLIRADGHVMLIDFGLACVIPDGPGSTYPGNIVCTSLHMPPEVANYPVGTVPVWHSVDWYSLGVLFHRLLCAGKYPPTPNVMEHYLSVCARSVPTLPTYCKTLLIGLLSPDPKTRLGGDLKIGGRAVLLHPGLIYPLLGFEQSSSKSTSNLQKHVATGSKLPLELQAAMLQTMSTSNWSVPSLIVTGRRIKTKNTTHLPMWVDQLRVAIREGRLIPPFRPLSSHKDSLFHFTRTNLTH</sequence>
<dbReference type="Pfam" id="PF00069">
    <property type="entry name" value="Pkinase"/>
    <property type="match status" value="1"/>
</dbReference>
<dbReference type="Proteomes" id="UP000324629">
    <property type="component" value="Unassembled WGS sequence"/>
</dbReference>
<dbReference type="AlphaFoldDB" id="A0A5J4NJL1"/>
<dbReference type="SUPFAM" id="SSF56112">
    <property type="entry name" value="Protein kinase-like (PK-like)"/>
    <property type="match status" value="1"/>
</dbReference>
<evidence type="ECO:0000256" key="2">
    <source>
        <dbReference type="ARBA" id="ARBA00022679"/>
    </source>
</evidence>
<dbReference type="GO" id="GO:0004674">
    <property type="term" value="F:protein serine/threonine kinase activity"/>
    <property type="evidence" value="ECO:0007669"/>
    <property type="project" value="UniProtKB-KW"/>
</dbReference>
<gene>
    <name evidence="7" type="ORF">DEA37_0006016</name>
</gene>
<dbReference type="SMART" id="SM00220">
    <property type="entry name" value="S_TKc"/>
    <property type="match status" value="1"/>
</dbReference>
<dbReference type="InterPro" id="IPR011009">
    <property type="entry name" value="Kinase-like_dom_sf"/>
</dbReference>
<keyword evidence="1" id="KW-0723">Serine/threonine-protein kinase</keyword>
<dbReference type="PROSITE" id="PS00108">
    <property type="entry name" value="PROTEIN_KINASE_ST"/>
    <property type="match status" value="1"/>
</dbReference>
<dbReference type="Gene3D" id="1.10.510.10">
    <property type="entry name" value="Transferase(Phosphotransferase) domain 1"/>
    <property type="match status" value="1"/>
</dbReference>
<dbReference type="EMBL" id="QNGE01002350">
    <property type="protein sequence ID" value="KAA3675735.1"/>
    <property type="molecule type" value="Genomic_DNA"/>
</dbReference>
<keyword evidence="4" id="KW-0418">Kinase</keyword>
<feature type="domain" description="Protein kinase" evidence="6">
    <location>
        <begin position="155"/>
        <end position="496"/>
    </location>
</feature>
<name>A0A5J4NJL1_9TREM</name>
<dbReference type="PANTHER" id="PTHR24351">
    <property type="entry name" value="RIBOSOMAL PROTEIN S6 KINASE"/>
    <property type="match status" value="1"/>
</dbReference>
<proteinExistence type="predicted"/>
<dbReference type="PROSITE" id="PS50011">
    <property type="entry name" value="PROTEIN_KINASE_DOM"/>
    <property type="match status" value="1"/>
</dbReference>
<dbReference type="InterPro" id="IPR000719">
    <property type="entry name" value="Prot_kinase_dom"/>
</dbReference>
<reference evidence="7 8" key="1">
    <citation type="journal article" date="2019" name="Gigascience">
        <title>Whole-genome sequence of the oriental lung fluke Paragonimus westermani.</title>
        <authorList>
            <person name="Oey H."/>
            <person name="Zakrzewski M."/>
            <person name="Narain K."/>
            <person name="Devi K.R."/>
            <person name="Agatsuma T."/>
            <person name="Nawaratna S."/>
            <person name="Gobert G.N."/>
            <person name="Jones M.K."/>
            <person name="Ragan M.A."/>
            <person name="McManus D.P."/>
            <person name="Krause L."/>
        </authorList>
    </citation>
    <scope>NUCLEOTIDE SEQUENCE [LARGE SCALE GENOMIC DNA]</scope>
    <source>
        <strain evidence="7 8">IND2009</strain>
    </source>
</reference>
<accession>A0A5J4NJL1</accession>
<keyword evidence="5" id="KW-0067">ATP-binding</keyword>
<dbReference type="GO" id="GO:0005524">
    <property type="term" value="F:ATP binding"/>
    <property type="evidence" value="ECO:0007669"/>
    <property type="project" value="UniProtKB-KW"/>
</dbReference>